<evidence type="ECO:0000256" key="2">
    <source>
        <dbReference type="ARBA" id="ARBA00022603"/>
    </source>
</evidence>
<keyword evidence="2 9" id="KW-0489">Methyltransferase</keyword>
<organism evidence="11 12">
    <name type="scientific">Aduncisulcus paluster</name>
    <dbReference type="NCBI Taxonomy" id="2918883"/>
    <lineage>
        <taxon>Eukaryota</taxon>
        <taxon>Metamonada</taxon>
        <taxon>Carpediemonas-like organisms</taxon>
        <taxon>Aduncisulcus</taxon>
    </lineage>
</organism>
<evidence type="ECO:0000256" key="4">
    <source>
        <dbReference type="ARBA" id="ARBA00022691"/>
    </source>
</evidence>
<dbReference type="SUPFAM" id="SSF53335">
    <property type="entry name" value="S-adenosyl-L-methionine-dependent methyltransferases"/>
    <property type="match status" value="1"/>
</dbReference>
<dbReference type="InterPro" id="IPR002905">
    <property type="entry name" value="Trm1"/>
</dbReference>
<feature type="region of interest" description="Disordered" evidence="10">
    <location>
        <begin position="190"/>
        <end position="224"/>
    </location>
</feature>
<sequence>LRVYIRVFDCSAGVRSVVLRNGLLGQCVGCGCVYRQDLCAISDRKTKKERRDEKRIAREKRRKMNPKWKGESATSDVSAVKDSELQEDKQAEVHKELRPKKDVSISDKEEEADSSSDETKDTFYSQKKSMSILSTTRIVTARASIPTQCALCDSSISMGGPMWLDQLHDKLFVEFCMDLFTEVNREVSLRKKGQNDESKVEEEEEEEEEEKSEDKEKEEDKTSTPFVPNKFLDSLCTLSSLAQIGSHLTIVAEELLHPTPYFFKLDKLFGVLQALTPQKRYMSSALRSLGYQFGPTHVCGDGFKTDAPMEVIYKIVNTFKSVSSVQCSLEGFKNRTIAEKLMSRVGQYSVCDYSQRLFSERCERMKGYDLLPSEERKKAIKKEHVYPIHPMKGTCKCGCDVSAGVVVCRGEKCSDRSAVCLCCDDSSIFCKHGNPHRMALYHRLPSNWGPKKAAVIAWQKRGGETIDGGEAMDGGDVGKRRSSDGEMDGTSDGEKKISHVDE</sequence>
<comment type="caution">
    <text evidence="11">The sequence shown here is derived from an EMBL/GenBank/DDBJ whole genome shotgun (WGS) entry which is preliminary data.</text>
</comment>
<evidence type="ECO:0000313" key="12">
    <source>
        <dbReference type="Proteomes" id="UP001057375"/>
    </source>
</evidence>
<dbReference type="Pfam" id="PF02005">
    <property type="entry name" value="TRM"/>
    <property type="match status" value="1"/>
</dbReference>
<dbReference type="InterPro" id="IPR029063">
    <property type="entry name" value="SAM-dependent_MTases_sf"/>
</dbReference>
<evidence type="ECO:0000256" key="10">
    <source>
        <dbReference type="SAM" id="MobiDB-lite"/>
    </source>
</evidence>
<dbReference type="EMBL" id="BQXS01011113">
    <property type="protein sequence ID" value="GKT36002.1"/>
    <property type="molecule type" value="Genomic_DNA"/>
</dbReference>
<gene>
    <name evidence="11" type="ORF">ADUPG1_009047</name>
</gene>
<feature type="region of interest" description="Disordered" evidence="10">
    <location>
        <begin position="49"/>
        <end position="124"/>
    </location>
</feature>
<keyword evidence="1 9" id="KW-0820">tRNA-binding</keyword>
<dbReference type="GO" id="GO:0008168">
    <property type="term" value="F:methyltransferase activity"/>
    <property type="evidence" value="ECO:0007669"/>
    <property type="project" value="UniProtKB-KW"/>
</dbReference>
<dbReference type="Proteomes" id="UP001057375">
    <property type="component" value="Unassembled WGS sequence"/>
</dbReference>
<protein>
    <recommendedName>
        <fullName evidence="7 9">tRNA (guanine(26)-N(2))-dimethyltransferase</fullName>
        <ecNumber evidence="7 9">2.1.1.216</ecNumber>
    </recommendedName>
</protein>
<feature type="region of interest" description="Disordered" evidence="10">
    <location>
        <begin position="464"/>
        <end position="502"/>
    </location>
</feature>
<keyword evidence="3 9" id="KW-0808">Transferase</keyword>
<name>A0ABQ5KU56_9EUKA</name>
<feature type="compositionally biased region" description="Basic and acidic residues" evidence="10">
    <location>
        <begin position="492"/>
        <end position="502"/>
    </location>
</feature>
<dbReference type="InterPro" id="IPR042296">
    <property type="entry name" value="tRNA_met_Trm1_C"/>
</dbReference>
<evidence type="ECO:0000256" key="9">
    <source>
        <dbReference type="PROSITE-ProRule" id="PRU00958"/>
    </source>
</evidence>
<proteinExistence type="inferred from homology"/>
<feature type="compositionally biased region" description="Basic and acidic residues" evidence="10">
    <location>
        <begin position="212"/>
        <end position="222"/>
    </location>
</feature>
<dbReference type="GO" id="GO:0032259">
    <property type="term" value="P:methylation"/>
    <property type="evidence" value="ECO:0007669"/>
    <property type="project" value="UniProtKB-KW"/>
</dbReference>
<dbReference type="EC" id="2.1.1.216" evidence="7 9"/>
<evidence type="ECO:0000256" key="5">
    <source>
        <dbReference type="ARBA" id="ARBA00022694"/>
    </source>
</evidence>
<dbReference type="Gene3D" id="3.30.56.70">
    <property type="entry name" value="N2,N2-dimethylguanosine tRNA methyltransferase, C-terminal domain"/>
    <property type="match status" value="1"/>
</dbReference>
<dbReference type="PROSITE" id="PS51626">
    <property type="entry name" value="SAM_MT_TRM1"/>
    <property type="match status" value="1"/>
</dbReference>
<evidence type="ECO:0000256" key="3">
    <source>
        <dbReference type="ARBA" id="ARBA00022679"/>
    </source>
</evidence>
<reference evidence="11" key="1">
    <citation type="submission" date="2022-03" db="EMBL/GenBank/DDBJ databases">
        <title>Draft genome sequence of Aduncisulcus paluster, a free-living microaerophilic Fornicata.</title>
        <authorList>
            <person name="Yuyama I."/>
            <person name="Kume K."/>
            <person name="Tamura T."/>
            <person name="Inagaki Y."/>
            <person name="Hashimoto T."/>
        </authorList>
    </citation>
    <scope>NUCLEOTIDE SEQUENCE</scope>
    <source>
        <strain evidence="11">NY0171</strain>
    </source>
</reference>
<evidence type="ECO:0000313" key="11">
    <source>
        <dbReference type="EMBL" id="GKT36002.1"/>
    </source>
</evidence>
<evidence type="ECO:0000256" key="1">
    <source>
        <dbReference type="ARBA" id="ARBA00022555"/>
    </source>
</evidence>
<dbReference type="PANTHER" id="PTHR10631:SF3">
    <property type="entry name" value="TRNA (GUANINE(26)-N(2))-DIMETHYLTRANSFERASE"/>
    <property type="match status" value="1"/>
</dbReference>
<keyword evidence="5 9" id="KW-0819">tRNA processing</keyword>
<feature type="compositionally biased region" description="Basic and acidic residues" evidence="10">
    <location>
        <begin position="79"/>
        <end position="107"/>
    </location>
</feature>
<keyword evidence="4 9" id="KW-0949">S-adenosyl-L-methionine</keyword>
<feature type="non-terminal residue" evidence="11">
    <location>
        <position position="1"/>
    </location>
</feature>
<accession>A0ABQ5KU56</accession>
<dbReference type="Gene3D" id="3.40.50.150">
    <property type="entry name" value="Vaccinia Virus protein VP39"/>
    <property type="match status" value="1"/>
</dbReference>
<dbReference type="PANTHER" id="PTHR10631">
    <property type="entry name" value="N 2 ,N 2 -DIMETHYLGUANOSINE TRNA METHYLTRANSFERASE"/>
    <property type="match status" value="1"/>
</dbReference>
<feature type="compositionally biased region" description="Basic residues" evidence="10">
    <location>
        <begin position="57"/>
        <end position="66"/>
    </location>
</feature>
<evidence type="ECO:0000256" key="8">
    <source>
        <dbReference type="ARBA" id="ARBA00051897"/>
    </source>
</evidence>
<feature type="compositionally biased region" description="Acidic residues" evidence="10">
    <location>
        <begin position="199"/>
        <end position="211"/>
    </location>
</feature>
<keyword evidence="6 9" id="KW-0694">RNA-binding</keyword>
<comment type="catalytic activity">
    <reaction evidence="8 9">
        <text>guanosine(26) in tRNA + 2 S-adenosyl-L-methionine = N(2)-dimethylguanosine(26) in tRNA + 2 S-adenosyl-L-homocysteine + 2 H(+)</text>
        <dbReference type="Rhea" id="RHEA:43140"/>
        <dbReference type="Rhea" id="RHEA-COMP:10359"/>
        <dbReference type="Rhea" id="RHEA-COMP:10360"/>
        <dbReference type="ChEBI" id="CHEBI:15378"/>
        <dbReference type="ChEBI" id="CHEBI:57856"/>
        <dbReference type="ChEBI" id="CHEBI:59789"/>
        <dbReference type="ChEBI" id="CHEBI:74269"/>
        <dbReference type="ChEBI" id="CHEBI:74513"/>
        <dbReference type="EC" id="2.1.1.216"/>
    </reaction>
</comment>
<evidence type="ECO:0000256" key="7">
    <source>
        <dbReference type="ARBA" id="ARBA00039099"/>
    </source>
</evidence>
<comment type="similarity">
    <text evidence="9">Belongs to the class I-like SAM-binding methyltransferase superfamily. Trm1 family.</text>
</comment>
<keyword evidence="12" id="KW-1185">Reference proteome</keyword>
<evidence type="ECO:0000256" key="6">
    <source>
        <dbReference type="ARBA" id="ARBA00022884"/>
    </source>
</evidence>